<dbReference type="InterPro" id="IPR017853">
    <property type="entry name" value="GH"/>
</dbReference>
<dbReference type="EMBL" id="SUME01000004">
    <property type="protein sequence ID" value="TJZ60634.1"/>
    <property type="molecule type" value="Genomic_DNA"/>
</dbReference>
<dbReference type="PANTHER" id="PTHR31451">
    <property type="match status" value="1"/>
</dbReference>
<dbReference type="OrthoDB" id="9809937at2"/>
<sequence>MPKFIVFLCVLCTCSTLLGQSKTEVPTIYIDGGGVMRWSDTKAEASFYGVNYTVPFAHAYRALHYKGIDHKAAIDRDVYHLARLGFNAYRIHIWDVEISDAKGNLIANEHLDLLDYLFSKLEERGIRILVTAMTNFGNGYPERNQITGAFSYLYDKCSIHADPQAIEAQKHYISQLVNHINPYTGKAYKDDPYVVGFEINNEPCHTGEVGITKRYINEMLSALKKAGNRKPVFYNVSHNMEHVPAYYQSAVQGTTYQWYPVGLVAGRERKGNFLPYVANYSIPFANEKEFASKAKAIYEYDPADVLYGYIHPAMSRTFRSSGFQWITQFAYDPLDIAAYNTEYQTHYLNLAYTPAKAISTMIAAEVAYQVPRNQQFGTYPLDTLFDDFMVSYKQDLSLMNTKNKYYYSNHTTVEPVSPTDLQHIAGHGSSPLVQYAGSGAYFLDKLSEGVWRLEVMPDAEQVADPFSKPSLSREVVRILWQEWPMTIAIPDLGDDYQLKRLAPDTVISGYRIAKDKSINIMPGVYILSRKGGNIAEEWTANTLWNNFRLGEFVAPSPSSEQQPYVGHTPPPIVERGSPLALHMKVISRVKPDSVIIQTDQVSFWKNDNPSIKMEQQAGYSYTATLPVELLASDKLKYTVTVYADGRRYTYPQAAEGTPLDWDFSVSNYFSTTCVDPSSSVLLVTTDAEEPAYEHYAIPETSYLEYQRAQSDLTKSAIWNYHFISRDSASRFFWQKDISRDITARRSGIAQARQLCLAIGGRGLAGGLEIGFVSDMGYTYVANVTVDDKKEEIQVVRIPLETLKQVSTALLPAPYPVFLERYFVPQINIPFQVTQAEKLLISTRGAVSPTAELRVGAAWLE</sequence>
<dbReference type="SUPFAM" id="SSF51445">
    <property type="entry name" value="(Trans)glycosidases"/>
    <property type="match status" value="1"/>
</dbReference>
<feature type="signal peptide" evidence="1">
    <location>
        <begin position="1"/>
        <end position="19"/>
    </location>
</feature>
<keyword evidence="3" id="KW-1185">Reference proteome</keyword>
<dbReference type="InterPro" id="IPR045053">
    <property type="entry name" value="MAN-like"/>
</dbReference>
<evidence type="ECO:0000256" key="1">
    <source>
        <dbReference type="SAM" id="SignalP"/>
    </source>
</evidence>
<proteinExistence type="predicted"/>
<dbReference type="RefSeq" id="WP_136901481.1">
    <property type="nucleotide sequence ID" value="NZ_SUME01000004.1"/>
</dbReference>
<gene>
    <name evidence="2" type="ORF">FAZ15_11620</name>
</gene>
<dbReference type="GO" id="GO:0004553">
    <property type="term" value="F:hydrolase activity, hydrolyzing O-glycosyl compounds"/>
    <property type="evidence" value="ECO:0007669"/>
    <property type="project" value="InterPro"/>
</dbReference>
<dbReference type="Gene3D" id="3.20.20.80">
    <property type="entry name" value="Glycosidases"/>
    <property type="match status" value="1"/>
</dbReference>
<reference evidence="2 3" key="1">
    <citation type="submission" date="2019-04" db="EMBL/GenBank/DDBJ databases">
        <title>Sphingobacterium olei sp. nov., isolated from oil-contaminated soil.</title>
        <authorList>
            <person name="Liu B."/>
        </authorList>
    </citation>
    <scope>NUCLEOTIDE SEQUENCE [LARGE SCALE GENOMIC DNA]</scope>
    <source>
        <strain evidence="2 3">HAL-9</strain>
    </source>
</reference>
<feature type="chain" id="PRO_5020296357" description="Glycoside hydrolase family 5 domain-containing protein" evidence="1">
    <location>
        <begin position="20"/>
        <end position="860"/>
    </location>
</feature>
<evidence type="ECO:0000313" key="2">
    <source>
        <dbReference type="EMBL" id="TJZ60634.1"/>
    </source>
</evidence>
<accession>A0A4U0PD94</accession>
<protein>
    <recommendedName>
        <fullName evidence="4">Glycoside hydrolase family 5 domain-containing protein</fullName>
    </recommendedName>
</protein>
<evidence type="ECO:0000313" key="3">
    <source>
        <dbReference type="Proteomes" id="UP000306808"/>
    </source>
</evidence>
<keyword evidence="1" id="KW-0732">Signal</keyword>
<evidence type="ECO:0008006" key="4">
    <source>
        <dbReference type="Google" id="ProtNLM"/>
    </source>
</evidence>
<name>A0A4U0PD94_9SPHI</name>
<dbReference type="AlphaFoldDB" id="A0A4U0PD94"/>
<dbReference type="Proteomes" id="UP000306808">
    <property type="component" value="Unassembled WGS sequence"/>
</dbReference>
<organism evidence="2 3">
    <name type="scientific">Sphingobacterium olei</name>
    <dbReference type="NCBI Taxonomy" id="2571155"/>
    <lineage>
        <taxon>Bacteria</taxon>
        <taxon>Pseudomonadati</taxon>
        <taxon>Bacteroidota</taxon>
        <taxon>Sphingobacteriia</taxon>
        <taxon>Sphingobacteriales</taxon>
        <taxon>Sphingobacteriaceae</taxon>
        <taxon>Sphingobacterium</taxon>
    </lineage>
</organism>
<comment type="caution">
    <text evidence="2">The sequence shown here is derived from an EMBL/GenBank/DDBJ whole genome shotgun (WGS) entry which is preliminary data.</text>
</comment>